<evidence type="ECO:0000313" key="4">
    <source>
        <dbReference type="Ensembl" id="ENSLOCP00000012737.1"/>
    </source>
</evidence>
<dbReference type="AlphaFoldDB" id="W5MWH8"/>
<evidence type="ECO:0000256" key="2">
    <source>
        <dbReference type="ARBA" id="ARBA00023128"/>
    </source>
</evidence>
<dbReference type="PANTHER" id="PTHR21228:SF1">
    <property type="entry name" value="FAST KINASE DOMAIN-CONTAINING PROTEIN 2, MITOCHONDRIAL"/>
    <property type="match status" value="1"/>
</dbReference>
<dbReference type="OMA" id="FEIRMDS"/>
<dbReference type="InterPro" id="IPR013584">
    <property type="entry name" value="RAP"/>
</dbReference>
<keyword evidence="2" id="KW-0496">Mitochondrion</keyword>
<comment type="subcellular location">
    <subcellularLocation>
        <location evidence="1">Mitochondrion</location>
    </subcellularLocation>
</comment>
<dbReference type="PROSITE" id="PS51286">
    <property type="entry name" value="RAP"/>
    <property type="match status" value="1"/>
</dbReference>
<dbReference type="GO" id="GO:0003723">
    <property type="term" value="F:RNA binding"/>
    <property type="evidence" value="ECO:0000318"/>
    <property type="project" value="GO_Central"/>
</dbReference>
<reference evidence="5" key="1">
    <citation type="submission" date="2011-12" db="EMBL/GenBank/DDBJ databases">
        <title>The Draft Genome of Lepisosteus oculatus.</title>
        <authorList>
            <consortium name="The Broad Institute Genome Assembly &amp; Analysis Group"/>
            <consortium name="Computational R&amp;D Group"/>
            <consortium name="and Sequencing Platform"/>
            <person name="Di Palma F."/>
            <person name="Alfoldi J."/>
            <person name="Johnson J."/>
            <person name="Berlin A."/>
            <person name="Gnerre S."/>
            <person name="Jaffe D."/>
            <person name="MacCallum I."/>
            <person name="Young S."/>
            <person name="Walker B.J."/>
            <person name="Lander E.S."/>
            <person name="Lindblad-Toh K."/>
        </authorList>
    </citation>
    <scope>NUCLEOTIDE SEQUENCE [LARGE SCALE GENOMIC DNA]</scope>
</reference>
<dbReference type="Pfam" id="PF08373">
    <property type="entry name" value="RAP"/>
    <property type="match status" value="1"/>
</dbReference>
<dbReference type="Bgee" id="ENSLOCG00000010389">
    <property type="expression patterns" value="Expressed in ovary and 13 other cell types or tissues"/>
</dbReference>
<dbReference type="eggNOG" id="ENOG502QVSD">
    <property type="taxonomic scope" value="Eukaryota"/>
</dbReference>
<evidence type="ECO:0000256" key="1">
    <source>
        <dbReference type="ARBA" id="ARBA00004173"/>
    </source>
</evidence>
<dbReference type="CDD" id="cd23739">
    <property type="entry name" value="TBRG4-like_N"/>
    <property type="match status" value="1"/>
</dbReference>
<dbReference type="PANTHER" id="PTHR21228">
    <property type="entry name" value="FAST LEU-RICH DOMAIN-CONTAINING"/>
    <property type="match status" value="1"/>
</dbReference>
<dbReference type="InterPro" id="IPR010622">
    <property type="entry name" value="FAST_Leu-rich"/>
</dbReference>
<dbReference type="GO" id="GO:0044528">
    <property type="term" value="P:regulation of mitochondrial mRNA stability"/>
    <property type="evidence" value="ECO:0000318"/>
    <property type="project" value="GO_Central"/>
</dbReference>
<dbReference type="InterPro" id="IPR050870">
    <property type="entry name" value="FAST_kinase"/>
</dbReference>
<dbReference type="STRING" id="7918.ENSLOCP00000012737"/>
<dbReference type="Ensembl" id="ENSLOCT00000012761.1">
    <property type="protein sequence ID" value="ENSLOCP00000012737.1"/>
    <property type="gene ID" value="ENSLOCG00000010389.1"/>
</dbReference>
<dbReference type="Pfam" id="PF06743">
    <property type="entry name" value="FAST_1"/>
    <property type="match status" value="1"/>
</dbReference>
<dbReference type="SMART" id="SM00952">
    <property type="entry name" value="RAP"/>
    <property type="match status" value="1"/>
</dbReference>
<keyword evidence="5" id="KW-1185">Reference proteome</keyword>
<feature type="domain" description="RAP" evidence="3">
    <location>
        <begin position="610"/>
        <end position="667"/>
    </location>
</feature>
<protein>
    <submittedName>
        <fullName evidence="4">FAST kinase domains 2</fullName>
    </submittedName>
</protein>
<reference evidence="4" key="2">
    <citation type="submission" date="2025-08" db="UniProtKB">
        <authorList>
            <consortium name="Ensembl"/>
        </authorList>
    </citation>
    <scope>IDENTIFICATION</scope>
</reference>
<sequence length="690" mass="79026">MSVHKSGNRLIRHAFLSYSSSCQRCFSSCLLRNGIPSPNQLGHSSFWRVHSKASSTRCCVPRTWSRVRFYTQDGTQDNILKTEEEGKSADHLKNATRPAVEKDATIVLHPLSEENEPEFQGPERRGALFYDLLTACQSPSDVLDLAEKYTLTWRRVSNSLTKIWETTKKLPEEQRRYERRLMFEHPVFEQLCQRLMEDSHKMRSDDLAYSLLALVKLGVSQRSQVIQTLLRVIQENLNKFEERALSVLANCLEEMEGSVNVDALKAGLRLLVEIRIPKIKNVAALQTMMRCIGRDAPVSLKRKLEHKALSMVRQFSVPNSQYMFTTLAAMNFPSKALLDFCSNKIAENIHGIPFWRLMYVLQSSRDLRYHNYTLLSAIGSYVASTFDMWSSKQQVILFLLLFEDHGFRHVGLMDTFAETVMKDPDSLILKDVLNILKVYSQLNHFPQRHGQQFPESLSNVLETYLSKILPAELLRGVFSLCLLGHFSNVLMDKLQQKDVLDELLFQEGRNQGMHERMLHYVNLCLQLDSPFVSSTTALSVAKPPSTTFPVNLELLRTLQVILEGRSFQKEVLLENGYFIDFSITLEKTVKNICDSTQENEAAISEDCRRVAVLCGQSSSFCLGTLHPRGKLAMKMRHLAALGYDTVLVPKHEFETLSEEERVEFLKKRIFAQTETTGVVSNQEFETSHRY</sequence>
<dbReference type="Proteomes" id="UP000018468">
    <property type="component" value="Linkage group LG12"/>
</dbReference>
<dbReference type="HOGENOM" id="CLU_025270_0_0_1"/>
<dbReference type="GO" id="GO:0035770">
    <property type="term" value="C:ribonucleoprotein granule"/>
    <property type="evidence" value="ECO:0000318"/>
    <property type="project" value="GO_Central"/>
</dbReference>
<dbReference type="GO" id="GO:0000963">
    <property type="term" value="P:mitochondrial RNA processing"/>
    <property type="evidence" value="ECO:0000318"/>
    <property type="project" value="GO_Central"/>
</dbReference>
<dbReference type="EMBL" id="AHAT01034667">
    <property type="status" value="NOT_ANNOTATED_CDS"/>
    <property type="molecule type" value="Genomic_DNA"/>
</dbReference>
<evidence type="ECO:0000313" key="5">
    <source>
        <dbReference type="Proteomes" id="UP000018468"/>
    </source>
</evidence>
<reference evidence="4" key="3">
    <citation type="submission" date="2025-09" db="UniProtKB">
        <authorList>
            <consortium name="Ensembl"/>
        </authorList>
    </citation>
    <scope>IDENTIFICATION</scope>
</reference>
<dbReference type="InParanoid" id="W5MWH8"/>
<organism evidence="4 5">
    <name type="scientific">Lepisosteus oculatus</name>
    <name type="common">Spotted gar</name>
    <dbReference type="NCBI Taxonomy" id="7918"/>
    <lineage>
        <taxon>Eukaryota</taxon>
        <taxon>Metazoa</taxon>
        <taxon>Chordata</taxon>
        <taxon>Craniata</taxon>
        <taxon>Vertebrata</taxon>
        <taxon>Euteleostomi</taxon>
        <taxon>Actinopterygii</taxon>
        <taxon>Neopterygii</taxon>
        <taxon>Holostei</taxon>
        <taxon>Semionotiformes</taxon>
        <taxon>Lepisosteidae</taxon>
        <taxon>Lepisosteus</taxon>
    </lineage>
</organism>
<dbReference type="GO" id="GO:0005759">
    <property type="term" value="C:mitochondrial matrix"/>
    <property type="evidence" value="ECO:0000318"/>
    <property type="project" value="GO_Central"/>
</dbReference>
<evidence type="ECO:0000259" key="3">
    <source>
        <dbReference type="PROSITE" id="PS51286"/>
    </source>
</evidence>
<proteinExistence type="predicted"/>
<dbReference type="GeneTree" id="ENSGT01030000234607"/>
<accession>W5MWH8</accession>
<name>W5MWH8_LEPOC</name>